<dbReference type="GO" id="GO:0009279">
    <property type="term" value="C:cell outer membrane"/>
    <property type="evidence" value="ECO:0007669"/>
    <property type="project" value="UniProtKB-SubCell"/>
</dbReference>
<evidence type="ECO:0000256" key="3">
    <source>
        <dbReference type="ARBA" id="ARBA00022448"/>
    </source>
</evidence>
<dbReference type="Proteomes" id="UP000268007">
    <property type="component" value="Unassembled WGS sequence"/>
</dbReference>
<evidence type="ECO:0000313" key="8">
    <source>
        <dbReference type="EMBL" id="RKR82184.1"/>
    </source>
</evidence>
<name>A0A495J1J2_9SPHI</name>
<keyword evidence="5" id="KW-0812">Transmembrane</keyword>
<dbReference type="PANTHER" id="PTHR30026:SF20">
    <property type="entry name" value="OUTER MEMBRANE PROTEIN TOLC"/>
    <property type="match status" value="1"/>
</dbReference>
<dbReference type="Pfam" id="PF02321">
    <property type="entry name" value="OEP"/>
    <property type="match status" value="2"/>
</dbReference>
<dbReference type="EMBL" id="RBKU01000001">
    <property type="protein sequence ID" value="RKR82184.1"/>
    <property type="molecule type" value="Genomic_DNA"/>
</dbReference>
<comment type="similarity">
    <text evidence="2">Belongs to the outer membrane factor (OMF) (TC 1.B.17) family.</text>
</comment>
<keyword evidence="9" id="KW-1185">Reference proteome</keyword>
<organism evidence="8 9">
    <name type="scientific">Mucilaginibacter gracilis</name>
    <dbReference type="NCBI Taxonomy" id="423350"/>
    <lineage>
        <taxon>Bacteria</taxon>
        <taxon>Pseudomonadati</taxon>
        <taxon>Bacteroidota</taxon>
        <taxon>Sphingobacteriia</taxon>
        <taxon>Sphingobacteriales</taxon>
        <taxon>Sphingobacteriaceae</taxon>
        <taxon>Mucilaginibacter</taxon>
    </lineage>
</organism>
<evidence type="ECO:0000256" key="6">
    <source>
        <dbReference type="ARBA" id="ARBA00023136"/>
    </source>
</evidence>
<comment type="subcellular location">
    <subcellularLocation>
        <location evidence="1">Cell outer membrane</location>
    </subcellularLocation>
</comment>
<evidence type="ECO:0000313" key="9">
    <source>
        <dbReference type="Proteomes" id="UP000268007"/>
    </source>
</evidence>
<reference evidence="8 9" key="1">
    <citation type="submission" date="2018-10" db="EMBL/GenBank/DDBJ databases">
        <title>Genomic Encyclopedia of Archaeal and Bacterial Type Strains, Phase II (KMG-II): from individual species to whole genera.</title>
        <authorList>
            <person name="Goeker M."/>
        </authorList>
    </citation>
    <scope>NUCLEOTIDE SEQUENCE [LARGE SCALE GENOMIC DNA]</scope>
    <source>
        <strain evidence="8 9">DSM 18602</strain>
    </source>
</reference>
<dbReference type="GO" id="GO:0015562">
    <property type="term" value="F:efflux transmembrane transporter activity"/>
    <property type="evidence" value="ECO:0007669"/>
    <property type="project" value="InterPro"/>
</dbReference>
<evidence type="ECO:0000256" key="1">
    <source>
        <dbReference type="ARBA" id="ARBA00004442"/>
    </source>
</evidence>
<accession>A0A495J1J2</accession>
<keyword evidence="7" id="KW-0998">Cell outer membrane</keyword>
<evidence type="ECO:0000256" key="7">
    <source>
        <dbReference type="ARBA" id="ARBA00023237"/>
    </source>
</evidence>
<dbReference type="AlphaFoldDB" id="A0A495J1J2"/>
<evidence type="ECO:0000256" key="4">
    <source>
        <dbReference type="ARBA" id="ARBA00022452"/>
    </source>
</evidence>
<evidence type="ECO:0000256" key="2">
    <source>
        <dbReference type="ARBA" id="ARBA00007613"/>
    </source>
</evidence>
<gene>
    <name evidence="8" type="ORF">BDD43_2355</name>
</gene>
<dbReference type="InterPro" id="IPR051906">
    <property type="entry name" value="TolC-like"/>
</dbReference>
<dbReference type="InterPro" id="IPR003423">
    <property type="entry name" value="OMP_efflux"/>
</dbReference>
<keyword evidence="3" id="KW-0813">Transport</keyword>
<dbReference type="OrthoDB" id="9811587at2"/>
<dbReference type="GO" id="GO:1990281">
    <property type="term" value="C:efflux pump complex"/>
    <property type="evidence" value="ECO:0007669"/>
    <property type="project" value="TreeGrafter"/>
</dbReference>
<sequence>MNMNLNIQLNSNKVFLTIVLGLLLLSSAFKAGAQEVITLQTAIDRTLERNLTIKQAQLNEAIDVENYKQAKYNRLPNLSANPQGSFNYGRSVDPSTNQFVNQTIFGLNGTITSQVLLSQGGLLKNQILANKLQLDVDKSNTAKVKNDLVLNVVTTYLSVLSNQDLLKAAIQQVELSKQTLDKVQKTFDVGNVTLADLSQSKAQVSTADLNQTTAQNQLDISILALKQYMEMDPNTPITIEKPDVSKLTDVKWQYDAQSVFSAAVGNNPDVKLAEVQKQLAYQNIAVQKSYYYPTLSLFGQLGSNYSSGRTQVTGTRNTGIFDTIGIVNNTNNRVITPRYQTLTKPYLFGDQISDNLNEAVGLSLNIPIFTKFATRTSVRKAKINYQIADVTAQLAKNTLNKTISQAVLDVKAADKKYLSAQQTYQSNKDAYNVVQQRYTVGLVNSLDYNTSLTTLNKSEFDMIQAKYELVFRSKIIDYYLGNPITL</sequence>
<proteinExistence type="inferred from homology"/>
<keyword evidence="6" id="KW-0472">Membrane</keyword>
<dbReference type="SUPFAM" id="SSF56954">
    <property type="entry name" value="Outer membrane efflux proteins (OEP)"/>
    <property type="match status" value="1"/>
</dbReference>
<dbReference type="Gene3D" id="1.20.1600.10">
    <property type="entry name" value="Outer membrane efflux proteins (OEP)"/>
    <property type="match status" value="1"/>
</dbReference>
<evidence type="ECO:0000256" key="5">
    <source>
        <dbReference type="ARBA" id="ARBA00022692"/>
    </source>
</evidence>
<dbReference type="PANTHER" id="PTHR30026">
    <property type="entry name" value="OUTER MEMBRANE PROTEIN TOLC"/>
    <property type="match status" value="1"/>
</dbReference>
<protein>
    <submittedName>
        <fullName evidence="8">Outer membrane protein</fullName>
    </submittedName>
</protein>
<dbReference type="GO" id="GO:0015288">
    <property type="term" value="F:porin activity"/>
    <property type="evidence" value="ECO:0007669"/>
    <property type="project" value="TreeGrafter"/>
</dbReference>
<keyword evidence="4" id="KW-1134">Transmembrane beta strand</keyword>
<comment type="caution">
    <text evidence="8">The sequence shown here is derived from an EMBL/GenBank/DDBJ whole genome shotgun (WGS) entry which is preliminary data.</text>
</comment>
<dbReference type="RefSeq" id="WP_121197809.1">
    <property type="nucleotide sequence ID" value="NZ_RBKU01000001.1"/>
</dbReference>